<dbReference type="SMART" id="SM00369">
    <property type="entry name" value="LRR_TYP"/>
    <property type="match status" value="5"/>
</dbReference>
<dbReference type="Gene3D" id="3.80.10.10">
    <property type="entry name" value="Ribonuclease Inhibitor"/>
    <property type="match status" value="2"/>
</dbReference>
<dbReference type="InterPro" id="IPR032675">
    <property type="entry name" value="LRR_dom_sf"/>
</dbReference>
<evidence type="ECO:0000313" key="4">
    <source>
        <dbReference type="Proteomes" id="UP001356427"/>
    </source>
</evidence>
<sequence>MTLTVTLPGKRSGSTFSQLRVFLCFLMYCWVLADPVCGYFLKNCTIRGNLSDPSNMKVLCEKRNLEVIPINIPLKVSVLDVAMNNISKIRKFDFKGLSTLKILNMSRNQIFQVDDGALGHLEALQELNLAHNRLTTLSDHLFQCLANLSLLRLDSNLITTIGSSSFQVLSSLKTVNLTKNNLYNMKEVQPIVQLPHLQELYIGSNRFTSFQSQDISNTSIELRMLDLSWNPLGIFRITADVLPYLEVLDIAYCGQLGHMEWDVPDRSFLSNIKRLNLSGIEMSFERMGMVLQTVNSSLVHLRLYDISEERVKALTDIACHIPTLSVLRLHRNNLSTLSEEFLQSCKHMTEVD</sequence>
<dbReference type="InterPro" id="IPR001611">
    <property type="entry name" value="Leu-rich_rpt"/>
</dbReference>
<evidence type="ECO:0000313" key="3">
    <source>
        <dbReference type="EMBL" id="KAK6325304.1"/>
    </source>
</evidence>
<dbReference type="Pfam" id="PF13855">
    <property type="entry name" value="LRR_8"/>
    <property type="match status" value="2"/>
</dbReference>
<dbReference type="PROSITE" id="PS51450">
    <property type="entry name" value="LRR"/>
    <property type="match status" value="1"/>
</dbReference>
<gene>
    <name evidence="3" type="ORF">J4Q44_G00046460</name>
</gene>
<evidence type="ECO:0000256" key="2">
    <source>
        <dbReference type="ARBA" id="ARBA00022737"/>
    </source>
</evidence>
<accession>A0AAN8M965</accession>
<keyword evidence="2" id="KW-0677">Repeat</keyword>
<comment type="caution">
    <text evidence="3">The sequence shown here is derived from an EMBL/GenBank/DDBJ whole genome shotgun (WGS) entry which is preliminary data.</text>
</comment>
<keyword evidence="1" id="KW-0433">Leucine-rich repeat</keyword>
<name>A0AAN8M965_9TELE</name>
<reference evidence="3 4" key="1">
    <citation type="submission" date="2021-04" db="EMBL/GenBank/DDBJ databases">
        <authorList>
            <person name="De Guttry C."/>
            <person name="Zahm M."/>
            <person name="Klopp C."/>
            <person name="Cabau C."/>
            <person name="Louis A."/>
            <person name="Berthelot C."/>
            <person name="Parey E."/>
            <person name="Roest Crollius H."/>
            <person name="Montfort J."/>
            <person name="Robinson-Rechavi M."/>
            <person name="Bucao C."/>
            <person name="Bouchez O."/>
            <person name="Gislard M."/>
            <person name="Lluch J."/>
            <person name="Milhes M."/>
            <person name="Lampietro C."/>
            <person name="Lopez Roques C."/>
            <person name="Donnadieu C."/>
            <person name="Braasch I."/>
            <person name="Desvignes T."/>
            <person name="Postlethwait J."/>
            <person name="Bobe J."/>
            <person name="Wedekind C."/>
            <person name="Guiguen Y."/>
        </authorList>
    </citation>
    <scope>NUCLEOTIDE SEQUENCE [LARGE SCALE GENOMIC DNA]</scope>
    <source>
        <strain evidence="3">Cs_M1</strain>
        <tissue evidence="3">Blood</tissue>
    </source>
</reference>
<keyword evidence="4" id="KW-1185">Reference proteome</keyword>
<feature type="non-terminal residue" evidence="3">
    <location>
        <position position="352"/>
    </location>
</feature>
<proteinExistence type="predicted"/>
<dbReference type="Proteomes" id="UP001356427">
    <property type="component" value="Unassembled WGS sequence"/>
</dbReference>
<dbReference type="InterPro" id="IPR003591">
    <property type="entry name" value="Leu-rich_rpt_typical-subtyp"/>
</dbReference>
<dbReference type="InterPro" id="IPR050333">
    <property type="entry name" value="SLRP"/>
</dbReference>
<dbReference type="SUPFAM" id="SSF52058">
    <property type="entry name" value="L domain-like"/>
    <property type="match status" value="1"/>
</dbReference>
<dbReference type="EMBL" id="JAGTTL010000003">
    <property type="protein sequence ID" value="KAK6325304.1"/>
    <property type="molecule type" value="Genomic_DNA"/>
</dbReference>
<dbReference type="PANTHER" id="PTHR45712:SF22">
    <property type="entry name" value="INSULIN-LIKE GROWTH FACTOR-BINDING PROTEIN COMPLEX ACID LABILE SUBUNIT"/>
    <property type="match status" value="1"/>
</dbReference>
<organism evidence="3 4">
    <name type="scientific">Coregonus suidteri</name>
    <dbReference type="NCBI Taxonomy" id="861788"/>
    <lineage>
        <taxon>Eukaryota</taxon>
        <taxon>Metazoa</taxon>
        <taxon>Chordata</taxon>
        <taxon>Craniata</taxon>
        <taxon>Vertebrata</taxon>
        <taxon>Euteleostomi</taxon>
        <taxon>Actinopterygii</taxon>
        <taxon>Neopterygii</taxon>
        <taxon>Teleostei</taxon>
        <taxon>Protacanthopterygii</taxon>
        <taxon>Salmoniformes</taxon>
        <taxon>Salmonidae</taxon>
        <taxon>Coregoninae</taxon>
        <taxon>Coregonus</taxon>
    </lineage>
</organism>
<evidence type="ECO:0000256" key="1">
    <source>
        <dbReference type="ARBA" id="ARBA00022614"/>
    </source>
</evidence>
<protein>
    <submittedName>
        <fullName evidence="3">Uncharacterized protein</fullName>
    </submittedName>
</protein>
<dbReference type="AlphaFoldDB" id="A0AAN8M965"/>
<dbReference type="PANTHER" id="PTHR45712">
    <property type="entry name" value="AGAP008170-PA"/>
    <property type="match status" value="1"/>
</dbReference>